<name>A0A3B0UC49_9ZZZZ</name>
<evidence type="ECO:0000313" key="2">
    <source>
        <dbReference type="EMBL" id="VAW28541.1"/>
    </source>
</evidence>
<dbReference type="InterPro" id="IPR027417">
    <property type="entry name" value="P-loop_NTPase"/>
</dbReference>
<dbReference type="PANTHER" id="PTHR13696:SF52">
    <property type="entry name" value="PARA FAMILY PROTEIN CT_582"/>
    <property type="match status" value="1"/>
</dbReference>
<dbReference type="AlphaFoldDB" id="A0A3B0UC49"/>
<protein>
    <submittedName>
        <fullName evidence="2">Chromosome (Plasmid) partitioning protein ParA</fullName>
    </submittedName>
</protein>
<evidence type="ECO:0000259" key="1">
    <source>
        <dbReference type="Pfam" id="PF13614"/>
    </source>
</evidence>
<sequence length="226" mass="24986">MLAQKGKNVLLVDLDPQGNLTYSLGINDFEHTIGDVLLGEATVKQSILHVENEGVDLIPSSIDLANIEISIAQIEERELQLKKTLKGLKKYDYVLIDCPPSFSLLAVNSLTLSNEVIIPMQMTALSLQGLDLIYSTIEQIRASLNPKLKILGILPVMVDKRRKLSSEVKDYIKENFDIKLFKSGIRNNVKAAEAPSFGKSVIMYAPSSNSAKDYQAFGNEFLSVSK</sequence>
<dbReference type="InterPro" id="IPR025669">
    <property type="entry name" value="AAA_dom"/>
</dbReference>
<dbReference type="Pfam" id="PF13614">
    <property type="entry name" value="AAA_31"/>
    <property type="match status" value="1"/>
</dbReference>
<accession>A0A3B0UC49</accession>
<dbReference type="InterPro" id="IPR050678">
    <property type="entry name" value="DNA_Partitioning_ATPase"/>
</dbReference>
<gene>
    <name evidence="2" type="ORF">MNBD_BACTEROID06-1246</name>
</gene>
<dbReference type="Gene3D" id="3.40.50.300">
    <property type="entry name" value="P-loop containing nucleotide triphosphate hydrolases"/>
    <property type="match status" value="1"/>
</dbReference>
<dbReference type="EMBL" id="UOES01000419">
    <property type="protein sequence ID" value="VAW28541.1"/>
    <property type="molecule type" value="Genomic_DNA"/>
</dbReference>
<proteinExistence type="predicted"/>
<dbReference type="FunFam" id="3.40.50.300:FF:000285">
    <property type="entry name" value="Sporulation initiation inhibitor Soj"/>
    <property type="match status" value="1"/>
</dbReference>
<feature type="domain" description="AAA" evidence="1">
    <location>
        <begin position="2"/>
        <end position="150"/>
    </location>
</feature>
<dbReference type="SUPFAM" id="SSF52540">
    <property type="entry name" value="P-loop containing nucleoside triphosphate hydrolases"/>
    <property type="match status" value="1"/>
</dbReference>
<reference evidence="2" key="1">
    <citation type="submission" date="2018-06" db="EMBL/GenBank/DDBJ databases">
        <authorList>
            <person name="Zhirakovskaya E."/>
        </authorList>
    </citation>
    <scope>NUCLEOTIDE SEQUENCE</scope>
</reference>
<organism evidence="2">
    <name type="scientific">hydrothermal vent metagenome</name>
    <dbReference type="NCBI Taxonomy" id="652676"/>
    <lineage>
        <taxon>unclassified sequences</taxon>
        <taxon>metagenomes</taxon>
        <taxon>ecological metagenomes</taxon>
    </lineage>
</organism>
<dbReference type="PANTHER" id="PTHR13696">
    <property type="entry name" value="P-LOOP CONTAINING NUCLEOSIDE TRIPHOSPHATE HYDROLASE"/>
    <property type="match status" value="1"/>
</dbReference>
<dbReference type="CDD" id="cd02042">
    <property type="entry name" value="ParAB_family"/>
    <property type="match status" value="1"/>
</dbReference>